<dbReference type="InterPro" id="IPR053238">
    <property type="entry name" value="RING-H2_zinc_finger"/>
</dbReference>
<dbReference type="Proteomes" id="UP000236630">
    <property type="component" value="Unassembled WGS sequence"/>
</dbReference>
<comment type="caution">
    <text evidence="11">The sequence shown here is derived from an EMBL/GenBank/DDBJ whole genome shotgun (WGS) entry which is preliminary data.</text>
</comment>
<evidence type="ECO:0000256" key="4">
    <source>
        <dbReference type="ARBA" id="ARBA00022723"/>
    </source>
</evidence>
<comment type="catalytic activity">
    <reaction evidence="1">
        <text>S-ubiquitinyl-[E2 ubiquitin-conjugating enzyme]-L-cysteine + [acceptor protein]-L-lysine = [E2 ubiquitin-conjugating enzyme]-L-cysteine + N(6)-ubiquitinyl-[acceptor protein]-L-lysine.</text>
        <dbReference type="EC" id="2.3.2.27"/>
    </reaction>
</comment>
<keyword evidence="5 9" id="KW-0863">Zinc-finger</keyword>
<dbReference type="EC" id="2.3.2.27" evidence="3"/>
<evidence type="ECO:0000256" key="1">
    <source>
        <dbReference type="ARBA" id="ARBA00000900"/>
    </source>
</evidence>
<accession>A0A2H5QLA3</accession>
<proteinExistence type="inferred from homology"/>
<dbReference type="EMBL" id="BDQV01000477">
    <property type="protein sequence ID" value="GAY65399.1"/>
    <property type="molecule type" value="Genomic_DNA"/>
</dbReference>
<keyword evidence="7" id="KW-0862">Zinc</keyword>
<evidence type="ECO:0000256" key="3">
    <source>
        <dbReference type="ARBA" id="ARBA00012483"/>
    </source>
</evidence>
<evidence type="ECO:0000313" key="12">
    <source>
        <dbReference type="Proteomes" id="UP000236630"/>
    </source>
</evidence>
<dbReference type="Gene3D" id="3.30.40.10">
    <property type="entry name" value="Zinc/RING finger domain, C3HC4 (zinc finger)"/>
    <property type="match status" value="1"/>
</dbReference>
<sequence>MVSFKDEKAKATSTRVFRLNEKMLTRIRSFFIGSNIWLPLFCHYRFPCRSKSPDPDIERPPLSPLTVTAVHVQRTRLVEFAPADHYNINNVNDCLILYPEPLSSSDECYSDCEPDIWKGMTDTKLNYSPDLIALVDLMKRYLGVRNKIPTQPIVIDEPVGLVEVKPEPGLEMFVFRGDEMLENKSCQICLQGISDGMEAVRAACKHIFHGICVSQWLSKEDSCPVCRFLLLKLA</sequence>
<evidence type="ECO:0000256" key="5">
    <source>
        <dbReference type="ARBA" id="ARBA00022771"/>
    </source>
</evidence>
<comment type="pathway">
    <text evidence="2">Protein modification; protein ubiquitination.</text>
</comment>
<evidence type="ECO:0000256" key="7">
    <source>
        <dbReference type="ARBA" id="ARBA00022833"/>
    </source>
</evidence>
<comment type="similarity">
    <text evidence="8">Belongs to the RING-type zinc finger family. ATL subfamily.</text>
</comment>
<dbReference type="InterPro" id="IPR013083">
    <property type="entry name" value="Znf_RING/FYVE/PHD"/>
</dbReference>
<keyword evidence="4" id="KW-0479">Metal-binding</keyword>
<organism evidence="11 12">
    <name type="scientific">Citrus unshiu</name>
    <name type="common">Satsuma mandarin</name>
    <name type="synonym">Citrus nobilis var. unshiu</name>
    <dbReference type="NCBI Taxonomy" id="55188"/>
    <lineage>
        <taxon>Eukaryota</taxon>
        <taxon>Viridiplantae</taxon>
        <taxon>Streptophyta</taxon>
        <taxon>Embryophyta</taxon>
        <taxon>Tracheophyta</taxon>
        <taxon>Spermatophyta</taxon>
        <taxon>Magnoliopsida</taxon>
        <taxon>eudicotyledons</taxon>
        <taxon>Gunneridae</taxon>
        <taxon>Pentapetalae</taxon>
        <taxon>rosids</taxon>
        <taxon>malvids</taxon>
        <taxon>Sapindales</taxon>
        <taxon>Rutaceae</taxon>
        <taxon>Aurantioideae</taxon>
        <taxon>Citrus</taxon>
    </lineage>
</organism>
<dbReference type="InterPro" id="IPR001841">
    <property type="entry name" value="Znf_RING"/>
</dbReference>
<evidence type="ECO:0000313" key="11">
    <source>
        <dbReference type="EMBL" id="GAY65399.1"/>
    </source>
</evidence>
<dbReference type="SUPFAM" id="SSF57850">
    <property type="entry name" value="RING/U-box"/>
    <property type="match status" value="1"/>
</dbReference>
<evidence type="ECO:0000256" key="2">
    <source>
        <dbReference type="ARBA" id="ARBA00004906"/>
    </source>
</evidence>
<evidence type="ECO:0000259" key="10">
    <source>
        <dbReference type="PROSITE" id="PS50089"/>
    </source>
</evidence>
<dbReference type="GO" id="GO:0008270">
    <property type="term" value="F:zinc ion binding"/>
    <property type="evidence" value="ECO:0007669"/>
    <property type="project" value="UniProtKB-KW"/>
</dbReference>
<evidence type="ECO:0000256" key="9">
    <source>
        <dbReference type="PROSITE-ProRule" id="PRU00175"/>
    </source>
</evidence>
<reference evidence="11 12" key="1">
    <citation type="journal article" date="2017" name="Front. Genet.">
        <title>Draft sequencing of the heterozygous diploid genome of Satsuma (Citrus unshiu Marc.) using a hybrid assembly approach.</title>
        <authorList>
            <person name="Shimizu T."/>
            <person name="Tanizawa Y."/>
            <person name="Mochizuki T."/>
            <person name="Nagasaki H."/>
            <person name="Yoshioka T."/>
            <person name="Toyoda A."/>
            <person name="Fujiyama A."/>
            <person name="Kaminuma E."/>
            <person name="Nakamura Y."/>
        </authorList>
    </citation>
    <scope>NUCLEOTIDE SEQUENCE [LARGE SCALE GENOMIC DNA]</scope>
    <source>
        <strain evidence="12">cv. Miyagawa wase</strain>
    </source>
</reference>
<dbReference type="PANTHER" id="PTHR14155">
    <property type="entry name" value="RING FINGER DOMAIN-CONTAINING"/>
    <property type="match status" value="1"/>
</dbReference>
<evidence type="ECO:0000256" key="8">
    <source>
        <dbReference type="ARBA" id="ARBA00024209"/>
    </source>
</evidence>
<dbReference type="PANTHER" id="PTHR14155:SF627">
    <property type="entry name" value="OS06G0192800 PROTEIN"/>
    <property type="match status" value="1"/>
</dbReference>
<gene>
    <name evidence="11" type="ORF">CUMW_240820</name>
</gene>
<dbReference type="GO" id="GO:0061630">
    <property type="term" value="F:ubiquitin protein ligase activity"/>
    <property type="evidence" value="ECO:0007669"/>
    <property type="project" value="UniProtKB-EC"/>
</dbReference>
<keyword evidence="12" id="KW-1185">Reference proteome</keyword>
<protein>
    <recommendedName>
        <fullName evidence="3">RING-type E3 ubiquitin transferase</fullName>
        <ecNumber evidence="3">2.3.2.27</ecNumber>
    </recommendedName>
</protein>
<dbReference type="SMART" id="SM00184">
    <property type="entry name" value="RING"/>
    <property type="match status" value="1"/>
</dbReference>
<dbReference type="Pfam" id="PF13639">
    <property type="entry name" value="zf-RING_2"/>
    <property type="match status" value="1"/>
</dbReference>
<keyword evidence="6" id="KW-0833">Ubl conjugation pathway</keyword>
<dbReference type="AlphaFoldDB" id="A0A2H5QLA3"/>
<dbReference type="PROSITE" id="PS50089">
    <property type="entry name" value="ZF_RING_2"/>
    <property type="match status" value="1"/>
</dbReference>
<name>A0A2H5QLA3_CITUN</name>
<feature type="domain" description="RING-type" evidence="10">
    <location>
        <begin position="186"/>
        <end position="227"/>
    </location>
</feature>
<evidence type="ECO:0000256" key="6">
    <source>
        <dbReference type="ARBA" id="ARBA00022786"/>
    </source>
</evidence>